<name>X1D6N7_9ZZZZ</name>
<evidence type="ECO:0000256" key="1">
    <source>
        <dbReference type="SAM" id="MobiDB-lite"/>
    </source>
</evidence>
<proteinExistence type="predicted"/>
<evidence type="ECO:0000313" key="2">
    <source>
        <dbReference type="EMBL" id="GAG92121.1"/>
    </source>
</evidence>
<accession>X1D6N7</accession>
<gene>
    <name evidence="2" type="ORF">S01H4_42578</name>
</gene>
<feature type="non-terminal residue" evidence="2">
    <location>
        <position position="1"/>
    </location>
</feature>
<sequence>VNQSLMFVEDTAEAAVSKPKKRSRSARASDKKLSKAFKQANLALRLKDGRLRKGRTQADVARLAQKLRKKM</sequence>
<protein>
    <submittedName>
        <fullName evidence="2">Uncharacterized protein</fullName>
    </submittedName>
</protein>
<dbReference type="AlphaFoldDB" id="X1D6N7"/>
<comment type="caution">
    <text evidence="2">The sequence shown here is derived from an EMBL/GenBank/DDBJ whole genome shotgun (WGS) entry which is preliminary data.</text>
</comment>
<reference evidence="2" key="1">
    <citation type="journal article" date="2014" name="Front. Microbiol.">
        <title>High frequency of phylogenetically diverse reductive dehalogenase-homologous genes in deep subseafloor sedimentary metagenomes.</title>
        <authorList>
            <person name="Kawai M."/>
            <person name="Futagami T."/>
            <person name="Toyoda A."/>
            <person name="Takaki Y."/>
            <person name="Nishi S."/>
            <person name="Hori S."/>
            <person name="Arai W."/>
            <person name="Tsubouchi T."/>
            <person name="Morono Y."/>
            <person name="Uchiyama I."/>
            <person name="Ito T."/>
            <person name="Fujiyama A."/>
            <person name="Inagaki F."/>
            <person name="Takami H."/>
        </authorList>
    </citation>
    <scope>NUCLEOTIDE SEQUENCE</scope>
    <source>
        <strain evidence="2">Expedition CK06-06</strain>
    </source>
</reference>
<organism evidence="2">
    <name type="scientific">marine sediment metagenome</name>
    <dbReference type="NCBI Taxonomy" id="412755"/>
    <lineage>
        <taxon>unclassified sequences</taxon>
        <taxon>metagenomes</taxon>
        <taxon>ecological metagenomes</taxon>
    </lineage>
</organism>
<dbReference type="EMBL" id="BART01023397">
    <property type="protein sequence ID" value="GAG92121.1"/>
    <property type="molecule type" value="Genomic_DNA"/>
</dbReference>
<feature type="region of interest" description="Disordered" evidence="1">
    <location>
        <begin position="1"/>
        <end position="32"/>
    </location>
</feature>